<dbReference type="InterPro" id="IPR048395">
    <property type="entry name" value="Glyco_hydro_31_C"/>
</dbReference>
<dbReference type="Pfam" id="PF13802">
    <property type="entry name" value="Gal_mutarotas_2"/>
    <property type="match status" value="1"/>
</dbReference>
<dbReference type="SUPFAM" id="SSF74650">
    <property type="entry name" value="Galactose mutarotase-like"/>
    <property type="match status" value="1"/>
</dbReference>
<dbReference type="Gene3D" id="2.60.40.1180">
    <property type="entry name" value="Golgi alpha-mannosidase II"/>
    <property type="match status" value="1"/>
</dbReference>
<comment type="caution">
    <text evidence="6">The sequence shown here is derived from an EMBL/GenBank/DDBJ whole genome shotgun (WGS) entry which is preliminary data.</text>
</comment>
<dbReference type="CDD" id="cd06594">
    <property type="entry name" value="GH31_glucosidase_YihQ"/>
    <property type="match status" value="1"/>
</dbReference>
<dbReference type="AlphaFoldDB" id="A0A0A5I926"/>
<evidence type="ECO:0000313" key="6">
    <source>
        <dbReference type="EMBL" id="KGX92342.1"/>
    </source>
</evidence>
<feature type="domain" description="Glycoside hydrolase family 31 TIM barrel" evidence="3">
    <location>
        <begin position="251"/>
        <end position="574"/>
    </location>
</feature>
<feature type="domain" description="Glycosyl hydrolase family 31 C-terminal" evidence="5">
    <location>
        <begin position="585"/>
        <end position="667"/>
    </location>
</feature>
<dbReference type="PANTHER" id="PTHR46959:SF2">
    <property type="entry name" value="SULFOQUINOVOSIDASE"/>
    <property type="match status" value="1"/>
</dbReference>
<dbReference type="eggNOG" id="COG1501">
    <property type="taxonomic scope" value="Bacteria"/>
</dbReference>
<dbReference type="InterPro" id="IPR044112">
    <property type="entry name" value="YihQ_TIM-like"/>
</dbReference>
<comment type="similarity">
    <text evidence="1 2">Belongs to the glycosyl hydrolase 31 family.</text>
</comment>
<dbReference type="SUPFAM" id="SSF51445">
    <property type="entry name" value="(Trans)glycosidases"/>
    <property type="match status" value="1"/>
</dbReference>
<sequence length="681" mass="78568">MNGTLSETNIGLHVEELEQGFQVSLDGRVILRHTSGNPCLFIGRGEEKMDMYRGNFDIEDYVEERFGLRYSNVSQAEQGYRIEMKRSAQDEEALHLSFEVEKGKLVLHFSNELNHYNRFWLRLHAEDSEYVYGCGEQMSHLNLRGKHFPLWTSEPGVGRNKRTYTTWQADVHDKAGGDYYHTNYPLPTFISSRGYYCHVNTSAYADFDFRKSSFHELHIWEIPTSIQIETGETYKEIVSKLTSQFGRQHALPEWTYDGIWLGLQGGTETVQKKIDAARDSGIKVGAVWVQDWQGKRVTSFGRRLNWNWKWDPKEYPGLDEKIKEWKREGIRFLGYINPYVVVDDSLYNEAKEKNLLVLNQEDETYLVDFGEFDCGIVDLTNDKAFSWYKDVIKTNLIDFGLDGWMADFGEYLPIDAKLHNGISAKVMHNAWPALWARVNYEAVKDAGKLDDIIYFMRAGYTGSQQYARLLWAGDQSVDWSLDDGIASVIPAALSAGMTGNGLHHSDIGGYTSLHGNKRTKELLLRWLEMATFTPVMRSHEGNRPTDSYQYDHDEETMKRFADMTDIHCTLAPYLRELVEENAQTGVPVQRPLFMEYETDVHALNIQYEYMLGSDLLVAPVYEQGRTTWDVYLPEDEWIHLWSGQEFSGGSVTVDAPIGEPPVFYRKQSKHKQLFESINNRP</sequence>
<dbReference type="NCBIfam" id="NF007746">
    <property type="entry name" value="PRK10426.1"/>
    <property type="match status" value="1"/>
</dbReference>
<gene>
    <name evidence="6" type="ORF">N781_16425</name>
</gene>
<dbReference type="InterPro" id="IPR000322">
    <property type="entry name" value="Glyco_hydro_31_TIM"/>
</dbReference>
<dbReference type="InterPro" id="IPR017853">
    <property type="entry name" value="GH"/>
</dbReference>
<evidence type="ECO:0000256" key="2">
    <source>
        <dbReference type="RuleBase" id="RU361185"/>
    </source>
</evidence>
<accession>A0A0A5I926</accession>
<dbReference type="Gene3D" id="2.60.40.1760">
    <property type="entry name" value="glycosyl hydrolase (family 31)"/>
    <property type="match status" value="1"/>
</dbReference>
<dbReference type="Pfam" id="PF21365">
    <property type="entry name" value="Glyco_hydro_31_3rd"/>
    <property type="match status" value="1"/>
</dbReference>
<evidence type="ECO:0000259" key="3">
    <source>
        <dbReference type="Pfam" id="PF01055"/>
    </source>
</evidence>
<evidence type="ECO:0000313" key="7">
    <source>
        <dbReference type="Proteomes" id="UP000030528"/>
    </source>
</evidence>
<dbReference type="InterPro" id="IPR052990">
    <property type="entry name" value="Sulfoquinovosidase_GH31"/>
</dbReference>
<dbReference type="Pfam" id="PF01055">
    <property type="entry name" value="Glyco_hydro_31_2nd"/>
    <property type="match status" value="1"/>
</dbReference>
<dbReference type="InterPro" id="IPR025887">
    <property type="entry name" value="Glyco_hydro_31_N_dom"/>
</dbReference>
<keyword evidence="2" id="KW-0378">Hydrolase</keyword>
<dbReference type="RefSeq" id="WP_026800520.1">
    <property type="nucleotide sequence ID" value="NZ_AULI01000008.1"/>
</dbReference>
<dbReference type="OrthoDB" id="176168at2"/>
<dbReference type="CDD" id="cd14752">
    <property type="entry name" value="GH31_N"/>
    <property type="match status" value="1"/>
</dbReference>
<dbReference type="GO" id="GO:0004553">
    <property type="term" value="F:hydrolase activity, hydrolyzing O-glycosyl compounds"/>
    <property type="evidence" value="ECO:0007669"/>
    <property type="project" value="InterPro"/>
</dbReference>
<protein>
    <submittedName>
        <fullName evidence="6">Alpha-glucosidase</fullName>
    </submittedName>
</protein>
<feature type="domain" description="Glycoside hydrolase family 31 N-terminal" evidence="4">
    <location>
        <begin position="96"/>
        <end position="208"/>
    </location>
</feature>
<keyword evidence="2" id="KW-0326">Glycosidase</keyword>
<evidence type="ECO:0000259" key="4">
    <source>
        <dbReference type="Pfam" id="PF13802"/>
    </source>
</evidence>
<dbReference type="InterPro" id="IPR013780">
    <property type="entry name" value="Glyco_hydro_b"/>
</dbReference>
<keyword evidence="7" id="KW-1185">Reference proteome</keyword>
<evidence type="ECO:0000256" key="1">
    <source>
        <dbReference type="ARBA" id="ARBA00007806"/>
    </source>
</evidence>
<evidence type="ECO:0000259" key="5">
    <source>
        <dbReference type="Pfam" id="PF21365"/>
    </source>
</evidence>
<dbReference type="EMBL" id="AVPE01000006">
    <property type="protein sequence ID" value="KGX92342.1"/>
    <property type="molecule type" value="Genomic_DNA"/>
</dbReference>
<dbReference type="Proteomes" id="UP000030528">
    <property type="component" value="Unassembled WGS sequence"/>
</dbReference>
<dbReference type="Gene3D" id="3.20.20.80">
    <property type="entry name" value="Glycosidases"/>
    <property type="match status" value="1"/>
</dbReference>
<dbReference type="PANTHER" id="PTHR46959">
    <property type="entry name" value="SULFOQUINOVOSIDASE"/>
    <property type="match status" value="1"/>
</dbReference>
<dbReference type="GO" id="GO:0030246">
    <property type="term" value="F:carbohydrate binding"/>
    <property type="evidence" value="ECO:0007669"/>
    <property type="project" value="InterPro"/>
</dbReference>
<organism evidence="6 7">
    <name type="scientific">Pontibacillus halophilus JSM 076056 = DSM 19796</name>
    <dbReference type="NCBI Taxonomy" id="1385510"/>
    <lineage>
        <taxon>Bacteria</taxon>
        <taxon>Bacillati</taxon>
        <taxon>Bacillota</taxon>
        <taxon>Bacilli</taxon>
        <taxon>Bacillales</taxon>
        <taxon>Bacillaceae</taxon>
        <taxon>Pontibacillus</taxon>
    </lineage>
</organism>
<dbReference type="InterPro" id="IPR011013">
    <property type="entry name" value="Gal_mutarotase_sf_dom"/>
</dbReference>
<reference evidence="6 7" key="1">
    <citation type="submission" date="2013-08" db="EMBL/GenBank/DDBJ databases">
        <authorList>
            <person name="Huang J."/>
            <person name="Wang G."/>
        </authorList>
    </citation>
    <scope>NUCLEOTIDE SEQUENCE [LARGE SCALE GENOMIC DNA]</scope>
    <source>
        <strain evidence="6 7">JSM 076056</strain>
    </source>
</reference>
<proteinExistence type="inferred from homology"/>
<name>A0A0A5I926_9BACI</name>
<dbReference type="SUPFAM" id="SSF51011">
    <property type="entry name" value="Glycosyl hydrolase domain"/>
    <property type="match status" value="1"/>
</dbReference>
<dbReference type="GO" id="GO:0005975">
    <property type="term" value="P:carbohydrate metabolic process"/>
    <property type="evidence" value="ECO:0007669"/>
    <property type="project" value="InterPro"/>
</dbReference>
<dbReference type="STRING" id="1385510.GCA_000425205_02149"/>